<dbReference type="EMBL" id="JBHRVD010000001">
    <property type="protein sequence ID" value="MFC3326197.1"/>
    <property type="molecule type" value="Genomic_DNA"/>
</dbReference>
<reference evidence="2" key="1">
    <citation type="journal article" date="2019" name="Int. J. Syst. Evol. Microbiol.">
        <title>The Global Catalogue of Microorganisms (GCM) 10K type strain sequencing project: providing services to taxonomists for standard genome sequencing and annotation.</title>
        <authorList>
            <consortium name="The Broad Institute Genomics Platform"/>
            <consortium name="The Broad Institute Genome Sequencing Center for Infectious Disease"/>
            <person name="Wu L."/>
            <person name="Ma J."/>
        </authorList>
    </citation>
    <scope>NUCLEOTIDE SEQUENCE [LARGE SCALE GENOMIC DNA]</scope>
    <source>
        <strain evidence="2">ICMP 19515</strain>
    </source>
</reference>
<accession>A0ABV7MXN5</accession>
<evidence type="ECO:0000313" key="2">
    <source>
        <dbReference type="Proteomes" id="UP001595648"/>
    </source>
</evidence>
<dbReference type="RefSeq" id="WP_378984852.1">
    <property type="nucleotide sequence ID" value="NZ_JBHRVD010000001.1"/>
</dbReference>
<protein>
    <submittedName>
        <fullName evidence="1">Uncharacterized protein</fullName>
    </submittedName>
</protein>
<organism evidence="1 2">
    <name type="scientific">Mesorhizobium cantuariense</name>
    <dbReference type="NCBI Taxonomy" id="1300275"/>
    <lineage>
        <taxon>Bacteria</taxon>
        <taxon>Pseudomonadati</taxon>
        <taxon>Pseudomonadota</taxon>
        <taxon>Alphaproteobacteria</taxon>
        <taxon>Hyphomicrobiales</taxon>
        <taxon>Phyllobacteriaceae</taxon>
        <taxon>Mesorhizobium</taxon>
    </lineage>
</organism>
<keyword evidence="2" id="KW-1185">Reference proteome</keyword>
<name>A0ABV7MXN5_9HYPH</name>
<evidence type="ECO:0000313" key="1">
    <source>
        <dbReference type="EMBL" id="MFC3326197.1"/>
    </source>
</evidence>
<dbReference type="SUPFAM" id="SSF51126">
    <property type="entry name" value="Pectin lyase-like"/>
    <property type="match status" value="1"/>
</dbReference>
<dbReference type="Proteomes" id="UP001595648">
    <property type="component" value="Unassembled WGS sequence"/>
</dbReference>
<sequence>MAVPIYSVGTATLTAGSAAMVGQGTLWLGNVRPYDMVIGNDGKINLVLTVNSNTSITLLFNWGGTTQTAQPYRILYTADDPFTQTLVRQVMQTLAASALIALGGLTPTPRQGVYFDQTSAAALFSLTDAGRALLDDADAPAQLTTLGFSAYFKTLVAAASSSALQPLLGVREVPTTSRTYFVRPDGNDAINNGLTNTAGGAFQTLQKAWNTLAGLDLAAQAGFIVVADGTYAPLNMTTMPIGGTGITITGNTTTPANCHISTTGTCIQINAPLPCPMTITGFKMTFAGASQSAIKINAPGTVTCSNINLAGGSTGFSGAYYAGERGSRIIIIALGQVVSGSMSCFCQTNGGVIQFAGNFAAAPIVLTGTPAWSWVGVLANSGGVLEANGVVFSGTATGQRYAAQAGGGINTSGGGASYFPGNVAGTVSSGGWYA</sequence>
<gene>
    <name evidence="1" type="ORF">ACFOJ9_31270</name>
</gene>
<dbReference type="InterPro" id="IPR011050">
    <property type="entry name" value="Pectin_lyase_fold/virulence"/>
</dbReference>
<comment type="caution">
    <text evidence="1">The sequence shown here is derived from an EMBL/GenBank/DDBJ whole genome shotgun (WGS) entry which is preliminary data.</text>
</comment>
<proteinExistence type="predicted"/>